<feature type="compositionally biased region" description="Polar residues" evidence="1">
    <location>
        <begin position="445"/>
        <end position="468"/>
    </location>
</feature>
<feature type="region of interest" description="Disordered" evidence="1">
    <location>
        <begin position="301"/>
        <end position="357"/>
    </location>
</feature>
<name>A0ABD0MT40_CIRMR</name>
<feature type="compositionally biased region" description="Basic and acidic residues" evidence="1">
    <location>
        <begin position="484"/>
        <end position="494"/>
    </location>
</feature>
<accession>A0ABD0MT40</accession>
<sequence length="520" mass="55200">MEETRAPNIRRPPRARESHENHHRDNRGPHPEKGRGGPGGGSSGSHNADVPGGRGGKPAGSAGSRPHQSRPALGPAIQGPRQAIAESGPALTRASRPGARNHQSTGGRGHPPPVERGGGVGGPEMMSETYKNGHSTHNHTPHLHHYPQRGNQRQTLELNPLHSGVETGRLPRPPAQTPTGGQLVLTAPSPGQRTENRGVEKKKKEDPMLHLTRSNVVLVCVVLKCFKTGEGQDTNHPPPARVKSAPPQEPSMSMCNLKLRNRPLDAIQGVPPPLHPSDTRTPKPYLYVGVMEREKGSIRDGEEIIGGGKAPPLPQICPGQGAQAHPDQGPRQPGAAHRTPQQRKNYPHPIIQSTPRLQKTIDTQVKSMVTTSLPAKEATGSTDASKAPAPGPSPSACTNPRSRRHTNQDPSPPGPAGIPARWQSGPRTPSPLRTYPGAVRPPGRQPTSAGTGLPSSAACSCQKNNTQEPPTPHPSQDRSPSAEPPKKPTPRELPDAPSPYGPSMATTKTKAGQNRDPHSH</sequence>
<feature type="region of interest" description="Disordered" evidence="1">
    <location>
        <begin position="373"/>
        <end position="520"/>
    </location>
</feature>
<feature type="region of interest" description="Disordered" evidence="1">
    <location>
        <begin position="1"/>
        <end position="147"/>
    </location>
</feature>
<dbReference type="Proteomes" id="UP001529510">
    <property type="component" value="Unassembled WGS sequence"/>
</dbReference>
<evidence type="ECO:0000313" key="3">
    <source>
        <dbReference type="Proteomes" id="UP001529510"/>
    </source>
</evidence>
<feature type="region of interest" description="Disordered" evidence="1">
    <location>
        <begin position="163"/>
        <end position="207"/>
    </location>
</feature>
<evidence type="ECO:0008006" key="4">
    <source>
        <dbReference type="Google" id="ProtNLM"/>
    </source>
</evidence>
<organism evidence="2 3">
    <name type="scientific">Cirrhinus mrigala</name>
    <name type="common">Mrigala</name>
    <dbReference type="NCBI Taxonomy" id="683832"/>
    <lineage>
        <taxon>Eukaryota</taxon>
        <taxon>Metazoa</taxon>
        <taxon>Chordata</taxon>
        <taxon>Craniata</taxon>
        <taxon>Vertebrata</taxon>
        <taxon>Euteleostomi</taxon>
        <taxon>Actinopterygii</taxon>
        <taxon>Neopterygii</taxon>
        <taxon>Teleostei</taxon>
        <taxon>Ostariophysi</taxon>
        <taxon>Cypriniformes</taxon>
        <taxon>Cyprinidae</taxon>
        <taxon>Labeoninae</taxon>
        <taxon>Labeonini</taxon>
        <taxon>Cirrhinus</taxon>
    </lineage>
</organism>
<evidence type="ECO:0000256" key="1">
    <source>
        <dbReference type="SAM" id="MobiDB-lite"/>
    </source>
</evidence>
<dbReference type="EMBL" id="JAMKFB020000189">
    <property type="protein sequence ID" value="KAL0152184.1"/>
    <property type="molecule type" value="Genomic_DNA"/>
</dbReference>
<feature type="compositionally biased region" description="Basic and acidic residues" evidence="1">
    <location>
        <begin position="194"/>
        <end position="207"/>
    </location>
</feature>
<feature type="compositionally biased region" description="Basic and acidic residues" evidence="1">
    <location>
        <begin position="14"/>
        <end position="35"/>
    </location>
</feature>
<protein>
    <recommendedName>
        <fullName evidence="4">Basic salivary proline-rich protein 2-like</fullName>
    </recommendedName>
</protein>
<dbReference type="AlphaFoldDB" id="A0ABD0MT40"/>
<comment type="caution">
    <text evidence="2">The sequence shown here is derived from an EMBL/GenBank/DDBJ whole genome shotgun (WGS) entry which is preliminary data.</text>
</comment>
<gene>
    <name evidence="2" type="ORF">M9458_051907</name>
</gene>
<proteinExistence type="predicted"/>
<feature type="compositionally biased region" description="Basic residues" evidence="1">
    <location>
        <begin position="134"/>
        <end position="147"/>
    </location>
</feature>
<evidence type="ECO:0000313" key="2">
    <source>
        <dbReference type="EMBL" id="KAL0152184.1"/>
    </source>
</evidence>
<feature type="compositionally biased region" description="Polar residues" evidence="1">
    <location>
        <begin position="373"/>
        <end position="383"/>
    </location>
</feature>
<reference evidence="2 3" key="1">
    <citation type="submission" date="2024-05" db="EMBL/GenBank/DDBJ databases">
        <title>Genome sequencing and assembly of Indian major carp, Cirrhinus mrigala (Hamilton, 1822).</title>
        <authorList>
            <person name="Mohindra V."/>
            <person name="Chowdhury L.M."/>
            <person name="Lal K."/>
            <person name="Jena J.K."/>
        </authorList>
    </citation>
    <scope>NUCLEOTIDE SEQUENCE [LARGE SCALE GENOMIC DNA]</scope>
    <source>
        <strain evidence="2">CM1030</strain>
        <tissue evidence="2">Blood</tissue>
    </source>
</reference>
<feature type="region of interest" description="Disordered" evidence="1">
    <location>
        <begin position="229"/>
        <end position="251"/>
    </location>
</feature>
<keyword evidence="3" id="KW-1185">Reference proteome</keyword>